<organism evidence="1 2">
    <name type="scientific">Lactococcus garvieae DCC43</name>
    <dbReference type="NCBI Taxonomy" id="1231377"/>
    <lineage>
        <taxon>Bacteria</taxon>
        <taxon>Bacillati</taxon>
        <taxon>Bacillota</taxon>
        <taxon>Bacilli</taxon>
        <taxon>Lactobacillales</taxon>
        <taxon>Streptococcaceae</taxon>
        <taxon>Lactococcus</taxon>
    </lineage>
</organism>
<proteinExistence type="predicted"/>
<evidence type="ECO:0000313" key="2">
    <source>
        <dbReference type="Proteomes" id="UP000006787"/>
    </source>
</evidence>
<comment type="caution">
    <text evidence="1">The sequence shown here is derived from an EMBL/GenBank/DDBJ whole genome shotgun (WGS) entry which is preliminary data.</text>
</comment>
<dbReference type="Proteomes" id="UP000006787">
    <property type="component" value="Unassembled WGS sequence"/>
</dbReference>
<gene>
    <name evidence="1" type="ORF">C426_2250</name>
</gene>
<sequence length="79" mass="9082">MQQAAQEAGKVYEILAQSGAESGNMSANSSFHKPNVLLFESQVTYMKLEVTKKQMQADALFNYFLNIKIMEYKHEQIYQ</sequence>
<dbReference type="GO" id="GO:0016740">
    <property type="term" value="F:transferase activity"/>
    <property type="evidence" value="ECO:0007669"/>
    <property type="project" value="UniProtKB-KW"/>
</dbReference>
<dbReference type="EC" id="2.7.1.191" evidence="1"/>
<dbReference type="PATRIC" id="fig|1231377.3.peg.2230"/>
<dbReference type="AlphaFoldDB" id="K2PG09"/>
<dbReference type="EMBL" id="AMQS01000051">
    <property type="protein sequence ID" value="EKF50410.1"/>
    <property type="molecule type" value="Genomic_DNA"/>
</dbReference>
<evidence type="ECO:0000313" key="1">
    <source>
        <dbReference type="EMBL" id="EKF50410.1"/>
    </source>
</evidence>
<keyword evidence="1" id="KW-0808">Transferase</keyword>
<protein>
    <submittedName>
        <fullName evidence="1">PTS system, cellobiose-specific IIB component</fullName>
        <ecNumber evidence="1">2.7.1.191</ecNumber>
    </submittedName>
</protein>
<accession>K2PG09</accession>
<reference evidence="1 2" key="1">
    <citation type="journal article" date="2012" name="J. Bacteriol.">
        <title>Genome Sequence of the Bacteriocin-Producing Strain Lactococcus garvieae DCC43.</title>
        <authorList>
            <person name="Gabrielsen C."/>
            <person name="Brede D.A."/>
            <person name="Hernandez P.E."/>
            <person name="Nes I.F."/>
            <person name="Diep D.B."/>
        </authorList>
    </citation>
    <scope>NUCLEOTIDE SEQUENCE [LARGE SCALE GENOMIC DNA]</scope>
    <source>
        <strain evidence="1 2">DCC43</strain>
    </source>
</reference>
<name>K2PG09_9LACT</name>